<evidence type="ECO:0000313" key="4">
    <source>
        <dbReference type="EMBL" id="SDA91990.1"/>
    </source>
</evidence>
<accession>A0A1G5ZBZ5</accession>
<dbReference type="AlphaFoldDB" id="A0A1G5ZBZ5"/>
<dbReference type="InterPro" id="IPR057326">
    <property type="entry name" value="KR_dom"/>
</dbReference>
<evidence type="ECO:0000259" key="3">
    <source>
        <dbReference type="SMART" id="SM00822"/>
    </source>
</evidence>
<dbReference type="PRINTS" id="PR00081">
    <property type="entry name" value="GDHRDH"/>
</dbReference>
<sequence>MVMTNLSGKVALLTGGLGSLGRAQVAALARAGARVLLLDRPENVEGPRIAAELAAANKGAVAYIGCDLNQLAEAEAAVKALADEEGAIDILINNAALIINRPFEEFSLAEYEDQIRVNSSAAFALARACAPGMKKKGHGRIVNFCSVTLNGRWEGYVPYVASKGAMLGLTKSLARELGPHGITVNAVSPGAVVSEAEVRVFGERLKEYNDWILTNQSLKRRIEPQHVADLVLFLVSAASDMISGQNISVDGGW</sequence>
<dbReference type="Proteomes" id="UP000198588">
    <property type="component" value="Unassembled WGS sequence"/>
</dbReference>
<dbReference type="PANTHER" id="PTHR43639:SF1">
    <property type="entry name" value="SHORT-CHAIN DEHYDROGENASE_REDUCTASE FAMILY PROTEIN"/>
    <property type="match status" value="1"/>
</dbReference>
<dbReference type="PROSITE" id="PS00061">
    <property type="entry name" value="ADH_SHORT"/>
    <property type="match status" value="1"/>
</dbReference>
<keyword evidence="2" id="KW-0560">Oxidoreductase</keyword>
<comment type="similarity">
    <text evidence="1">Belongs to the short-chain dehydrogenases/reductases (SDR) family.</text>
</comment>
<dbReference type="InterPro" id="IPR036291">
    <property type="entry name" value="NAD(P)-bd_dom_sf"/>
</dbReference>
<protein>
    <submittedName>
        <fullName evidence="4">NAD(P)-dependent dehydrogenase, short-chain alcohol dehydrogenase family</fullName>
    </submittedName>
</protein>
<dbReference type="CDD" id="cd05233">
    <property type="entry name" value="SDR_c"/>
    <property type="match status" value="1"/>
</dbReference>
<dbReference type="GO" id="GO:0016491">
    <property type="term" value="F:oxidoreductase activity"/>
    <property type="evidence" value="ECO:0007669"/>
    <property type="project" value="UniProtKB-KW"/>
</dbReference>
<dbReference type="InterPro" id="IPR020904">
    <property type="entry name" value="Sc_DH/Rdtase_CS"/>
</dbReference>
<dbReference type="SMART" id="SM00822">
    <property type="entry name" value="PKS_KR"/>
    <property type="match status" value="1"/>
</dbReference>
<dbReference type="FunFam" id="3.40.50.720:FF:000084">
    <property type="entry name" value="Short-chain dehydrogenase reductase"/>
    <property type="match status" value="1"/>
</dbReference>
<evidence type="ECO:0000256" key="1">
    <source>
        <dbReference type="ARBA" id="ARBA00006484"/>
    </source>
</evidence>
<dbReference type="PRINTS" id="PR00080">
    <property type="entry name" value="SDRFAMILY"/>
</dbReference>
<dbReference type="Pfam" id="PF13561">
    <property type="entry name" value="adh_short_C2"/>
    <property type="match status" value="1"/>
</dbReference>
<dbReference type="Gene3D" id="3.40.50.720">
    <property type="entry name" value="NAD(P)-binding Rossmann-like Domain"/>
    <property type="match status" value="1"/>
</dbReference>
<gene>
    <name evidence="4" type="ORF">SAMN02927914_04612</name>
</gene>
<dbReference type="InterPro" id="IPR002347">
    <property type="entry name" value="SDR_fam"/>
</dbReference>
<feature type="domain" description="Ketoreductase" evidence="3">
    <location>
        <begin position="9"/>
        <end position="190"/>
    </location>
</feature>
<evidence type="ECO:0000313" key="5">
    <source>
        <dbReference type="Proteomes" id="UP000198588"/>
    </source>
</evidence>
<name>A0A1G5ZBZ5_9HYPH</name>
<dbReference type="SUPFAM" id="SSF51735">
    <property type="entry name" value="NAD(P)-binding Rossmann-fold domains"/>
    <property type="match status" value="1"/>
</dbReference>
<reference evidence="4 5" key="1">
    <citation type="submission" date="2016-10" db="EMBL/GenBank/DDBJ databases">
        <authorList>
            <person name="de Groot N.N."/>
        </authorList>
    </citation>
    <scope>NUCLEOTIDE SEQUENCE [LARGE SCALE GENOMIC DNA]</scope>
    <source>
        <strain evidence="4 5">CGMCC 1.12097</strain>
    </source>
</reference>
<dbReference type="STRING" id="1165689.SAMN02927914_04612"/>
<organism evidence="4 5">
    <name type="scientific">Mesorhizobium qingshengii</name>
    <dbReference type="NCBI Taxonomy" id="1165689"/>
    <lineage>
        <taxon>Bacteria</taxon>
        <taxon>Pseudomonadati</taxon>
        <taxon>Pseudomonadota</taxon>
        <taxon>Alphaproteobacteria</taxon>
        <taxon>Hyphomicrobiales</taxon>
        <taxon>Phyllobacteriaceae</taxon>
        <taxon>Mesorhizobium</taxon>
    </lineage>
</organism>
<dbReference type="PANTHER" id="PTHR43639">
    <property type="entry name" value="OXIDOREDUCTASE, SHORT-CHAIN DEHYDROGENASE/REDUCTASE FAMILY (AFU_ORTHOLOGUE AFUA_5G02870)"/>
    <property type="match status" value="1"/>
</dbReference>
<evidence type="ECO:0000256" key="2">
    <source>
        <dbReference type="ARBA" id="ARBA00023002"/>
    </source>
</evidence>
<dbReference type="EMBL" id="FMXM01000016">
    <property type="protein sequence ID" value="SDA91990.1"/>
    <property type="molecule type" value="Genomic_DNA"/>
</dbReference>
<proteinExistence type="inferred from homology"/>